<dbReference type="NCBIfam" id="NF046101">
    <property type="entry name" value="PA3496_fam"/>
    <property type="match status" value="1"/>
</dbReference>
<evidence type="ECO:0000256" key="1">
    <source>
        <dbReference type="SAM" id="MobiDB-lite"/>
    </source>
</evidence>
<dbReference type="AlphaFoldDB" id="A0A1G9PNY8"/>
<gene>
    <name evidence="2" type="ORF">SAMN05216186_13929</name>
</gene>
<dbReference type="Proteomes" id="UP000198706">
    <property type="component" value="Unassembled WGS sequence"/>
</dbReference>
<dbReference type="STRING" id="137658.SAMN05216186_13929"/>
<name>A0A1G9PNY8_9PSED</name>
<organism evidence="2 3">
    <name type="scientific">Pseudomonas indica</name>
    <dbReference type="NCBI Taxonomy" id="137658"/>
    <lineage>
        <taxon>Bacteria</taxon>
        <taxon>Pseudomonadati</taxon>
        <taxon>Pseudomonadota</taxon>
        <taxon>Gammaproteobacteria</taxon>
        <taxon>Pseudomonadales</taxon>
        <taxon>Pseudomonadaceae</taxon>
        <taxon>Pseudomonas</taxon>
    </lineage>
</organism>
<reference evidence="2 3" key="1">
    <citation type="submission" date="2016-10" db="EMBL/GenBank/DDBJ databases">
        <authorList>
            <person name="de Groot N.N."/>
        </authorList>
    </citation>
    <scope>NUCLEOTIDE SEQUENCE [LARGE SCALE GENOMIC DNA]</scope>
    <source>
        <strain evidence="2 3">JCM 21544</strain>
    </source>
</reference>
<accession>A0A1G9PNY8</accession>
<feature type="compositionally biased region" description="Basic and acidic residues" evidence="1">
    <location>
        <begin position="7"/>
        <end position="24"/>
    </location>
</feature>
<dbReference type="EMBL" id="FNFD01000039">
    <property type="protein sequence ID" value="SDL99765.1"/>
    <property type="molecule type" value="Genomic_DNA"/>
</dbReference>
<sequence>MSRHHDTHQDDHGLDSKARRKLADQRRMRFRRAIETYAEQRQLQQELSDYPELIAVNYLLSSQAVSRRNARPAH</sequence>
<dbReference type="InterPro" id="IPR058059">
    <property type="entry name" value="PA3496-like"/>
</dbReference>
<dbReference type="RefSeq" id="WP_084339479.1">
    <property type="nucleotide sequence ID" value="NZ_FNFD01000039.1"/>
</dbReference>
<protein>
    <recommendedName>
        <fullName evidence="4">Transcriptional regulator</fullName>
    </recommendedName>
</protein>
<proteinExistence type="predicted"/>
<evidence type="ECO:0008006" key="4">
    <source>
        <dbReference type="Google" id="ProtNLM"/>
    </source>
</evidence>
<feature type="region of interest" description="Disordered" evidence="1">
    <location>
        <begin position="1"/>
        <end position="24"/>
    </location>
</feature>
<evidence type="ECO:0000313" key="3">
    <source>
        <dbReference type="Proteomes" id="UP000198706"/>
    </source>
</evidence>
<evidence type="ECO:0000313" key="2">
    <source>
        <dbReference type="EMBL" id="SDL99765.1"/>
    </source>
</evidence>
<keyword evidence="3" id="KW-1185">Reference proteome</keyword>
<dbReference type="OrthoDB" id="7019550at2"/>